<dbReference type="Proteomes" id="UP000827092">
    <property type="component" value="Unassembled WGS sequence"/>
</dbReference>
<comment type="caution">
    <text evidence="3">The sequence shown here is derived from an EMBL/GenBank/DDBJ whole genome shotgun (WGS) entry which is preliminary data.</text>
</comment>
<dbReference type="Pfam" id="PF16020">
    <property type="entry name" value="Deltameth_res"/>
    <property type="match status" value="1"/>
</dbReference>
<dbReference type="InterPro" id="IPR031973">
    <property type="entry name" value="Deltameth_res_prag01"/>
</dbReference>
<feature type="transmembrane region" description="Helical" evidence="1">
    <location>
        <begin position="66"/>
        <end position="89"/>
    </location>
</feature>
<name>A0AAV6TN18_9ARAC</name>
<feature type="domain" description="Deltamethrin resistance protein prag01" evidence="2">
    <location>
        <begin position="45"/>
        <end position="95"/>
    </location>
</feature>
<proteinExistence type="predicted"/>
<evidence type="ECO:0000313" key="3">
    <source>
        <dbReference type="EMBL" id="KAG8172998.1"/>
    </source>
</evidence>
<keyword evidence="1" id="KW-1133">Transmembrane helix</keyword>
<keyword evidence="1" id="KW-0472">Membrane</keyword>
<protein>
    <recommendedName>
        <fullName evidence="2">Deltamethrin resistance protein prag01 domain-containing protein</fullName>
    </recommendedName>
</protein>
<evidence type="ECO:0000313" key="4">
    <source>
        <dbReference type="Proteomes" id="UP000827092"/>
    </source>
</evidence>
<organism evidence="3 4">
    <name type="scientific">Oedothorax gibbosus</name>
    <dbReference type="NCBI Taxonomy" id="931172"/>
    <lineage>
        <taxon>Eukaryota</taxon>
        <taxon>Metazoa</taxon>
        <taxon>Ecdysozoa</taxon>
        <taxon>Arthropoda</taxon>
        <taxon>Chelicerata</taxon>
        <taxon>Arachnida</taxon>
        <taxon>Araneae</taxon>
        <taxon>Araneomorphae</taxon>
        <taxon>Entelegynae</taxon>
        <taxon>Araneoidea</taxon>
        <taxon>Linyphiidae</taxon>
        <taxon>Erigoninae</taxon>
        <taxon>Oedothorax</taxon>
    </lineage>
</organism>
<accession>A0AAV6TN18</accession>
<keyword evidence="4" id="KW-1185">Reference proteome</keyword>
<evidence type="ECO:0000256" key="1">
    <source>
        <dbReference type="SAM" id="Phobius"/>
    </source>
</evidence>
<keyword evidence="1" id="KW-0812">Transmembrane</keyword>
<evidence type="ECO:0000259" key="2">
    <source>
        <dbReference type="Pfam" id="PF16020"/>
    </source>
</evidence>
<gene>
    <name evidence="3" type="ORF">JTE90_024477</name>
</gene>
<reference evidence="3 4" key="1">
    <citation type="journal article" date="2022" name="Nat. Ecol. Evol.">
        <title>A masculinizing supergene underlies an exaggerated male reproductive morph in a spider.</title>
        <authorList>
            <person name="Hendrickx F."/>
            <person name="De Corte Z."/>
            <person name="Sonet G."/>
            <person name="Van Belleghem S.M."/>
            <person name="Kostlbacher S."/>
            <person name="Vangestel C."/>
        </authorList>
    </citation>
    <scope>NUCLEOTIDE SEQUENCE [LARGE SCALE GENOMIC DNA]</scope>
    <source>
        <strain evidence="3">W744_W776</strain>
    </source>
</reference>
<dbReference type="AlphaFoldDB" id="A0AAV6TN18"/>
<dbReference type="EMBL" id="JAFNEN010002170">
    <property type="protein sequence ID" value="KAG8172998.1"/>
    <property type="molecule type" value="Genomic_DNA"/>
</dbReference>
<sequence length="100" mass="11021">MLSKAITNLCGRGIFMLSNVLGRRAMAGASYVQPHKKRIPDSHMNDVPLPEPFQEVNQKRQTGNNFVLIAGILFFSLSAGYVLNSGVIVPNLMPPRKNPE</sequence>